<evidence type="ECO:0000256" key="2">
    <source>
        <dbReference type="ARBA" id="ARBA00011233"/>
    </source>
</evidence>
<dbReference type="InterPro" id="IPR033900">
    <property type="entry name" value="Gram_neg_porin_domain"/>
</dbReference>
<dbReference type="Pfam" id="PF13609">
    <property type="entry name" value="Porin_4"/>
    <property type="match status" value="1"/>
</dbReference>
<evidence type="ECO:0000256" key="10">
    <source>
        <dbReference type="ARBA" id="ARBA00023237"/>
    </source>
</evidence>
<evidence type="ECO:0000256" key="7">
    <source>
        <dbReference type="ARBA" id="ARBA00023065"/>
    </source>
</evidence>
<name>A0A1D9IF66_9BURK</name>
<feature type="signal peptide" evidence="11">
    <location>
        <begin position="1"/>
        <end position="17"/>
    </location>
</feature>
<gene>
    <name evidence="13" type="ORF">BKK80_20025</name>
</gene>
<keyword evidence="4" id="KW-1134">Transmembrane beta strand</keyword>
<dbReference type="SUPFAM" id="SSF56935">
    <property type="entry name" value="Porins"/>
    <property type="match status" value="1"/>
</dbReference>
<dbReference type="CDD" id="cd00342">
    <property type="entry name" value="gram_neg_porins"/>
    <property type="match status" value="1"/>
</dbReference>
<evidence type="ECO:0000256" key="5">
    <source>
        <dbReference type="ARBA" id="ARBA00022692"/>
    </source>
</evidence>
<feature type="chain" id="PRO_5046924064" description="Porin domain-containing protein" evidence="11">
    <location>
        <begin position="18"/>
        <end position="336"/>
    </location>
</feature>
<dbReference type="Proteomes" id="UP000177515">
    <property type="component" value="Chromosome 2"/>
</dbReference>
<dbReference type="PANTHER" id="PTHR34501">
    <property type="entry name" value="PROTEIN YDDL-RELATED"/>
    <property type="match status" value="1"/>
</dbReference>
<keyword evidence="5" id="KW-0812">Transmembrane</keyword>
<sequence length="336" mass="36109">MRRCLPALLALAGAAHAQSGLTLYGFVDAGLFKTGPGSEARLGTIQRSYVGLRGQEALGQGWAATFHLMTRFDAGNGSLEASGATPFFQGESTVGLKSPYGDVRLGRALTPMWQYDWNYDNWSNFNRVASVAWYVFHPSYRSDPYRNGPAGEYSRLNNGVFYDSPTWGGLHFHAALGVERSAVPDAYGQVDQARPLAASLNYDAGPWSAMVAAERNAAADNTWFAGLAYLRGAFKLMASYSQTRLGAASQRFLGEAGAHRSAATLGADWRLGATTLKVSAARDFQGYGQAGATDYVSAGFDYALSRRTTLYGAAMTRHSRHAPSATLYGAGMSHSF</sequence>
<evidence type="ECO:0000256" key="3">
    <source>
        <dbReference type="ARBA" id="ARBA00022448"/>
    </source>
</evidence>
<protein>
    <recommendedName>
        <fullName evidence="12">Porin domain-containing protein</fullName>
    </recommendedName>
</protein>
<keyword evidence="8" id="KW-0626">Porin</keyword>
<accession>A0A1D9IF66</accession>
<evidence type="ECO:0000256" key="4">
    <source>
        <dbReference type="ARBA" id="ARBA00022452"/>
    </source>
</evidence>
<comment type="subunit">
    <text evidence="2">Homotrimer.</text>
</comment>
<evidence type="ECO:0000256" key="6">
    <source>
        <dbReference type="ARBA" id="ARBA00022729"/>
    </source>
</evidence>
<comment type="subcellular location">
    <subcellularLocation>
        <location evidence="1">Cell outer membrane</location>
        <topology evidence="1">Multi-pass membrane protein</topology>
    </subcellularLocation>
</comment>
<evidence type="ECO:0000256" key="1">
    <source>
        <dbReference type="ARBA" id="ARBA00004571"/>
    </source>
</evidence>
<keyword evidence="9" id="KW-0472">Membrane</keyword>
<keyword evidence="10" id="KW-0998">Cell outer membrane</keyword>
<feature type="domain" description="Porin" evidence="12">
    <location>
        <begin position="7"/>
        <end position="318"/>
    </location>
</feature>
<dbReference type="InterPro" id="IPR023614">
    <property type="entry name" value="Porin_dom_sf"/>
</dbReference>
<dbReference type="PANTHER" id="PTHR34501:SF9">
    <property type="entry name" value="MAJOR OUTER MEMBRANE PROTEIN P.IA"/>
    <property type="match status" value="1"/>
</dbReference>
<evidence type="ECO:0000259" key="12">
    <source>
        <dbReference type="Pfam" id="PF13609"/>
    </source>
</evidence>
<keyword evidence="14" id="KW-1185">Reference proteome</keyword>
<keyword evidence="7" id="KW-0406">Ion transport</keyword>
<organism evidence="13 14">
    <name type="scientific">Cupriavidus malaysiensis</name>
    <dbReference type="NCBI Taxonomy" id="367825"/>
    <lineage>
        <taxon>Bacteria</taxon>
        <taxon>Pseudomonadati</taxon>
        <taxon>Pseudomonadota</taxon>
        <taxon>Betaproteobacteria</taxon>
        <taxon>Burkholderiales</taxon>
        <taxon>Burkholderiaceae</taxon>
        <taxon>Cupriavidus</taxon>
    </lineage>
</organism>
<evidence type="ECO:0000256" key="8">
    <source>
        <dbReference type="ARBA" id="ARBA00023114"/>
    </source>
</evidence>
<keyword evidence="6 11" id="KW-0732">Signal</keyword>
<keyword evidence="3" id="KW-0813">Transport</keyword>
<dbReference type="InterPro" id="IPR050298">
    <property type="entry name" value="Gram-neg_bact_OMP"/>
</dbReference>
<dbReference type="Gene3D" id="2.40.160.10">
    <property type="entry name" value="Porin"/>
    <property type="match status" value="1"/>
</dbReference>
<proteinExistence type="predicted"/>
<reference evidence="13 14" key="1">
    <citation type="submission" date="2016-10" db="EMBL/GenBank/DDBJ databases">
        <title>Complete genome sequences of three Cupriavidus strains isolated from various Malaysian environments.</title>
        <authorList>
            <person name="Abdullah A.A.-A."/>
            <person name="Shafie N.A.H."/>
            <person name="Lau N.S."/>
        </authorList>
    </citation>
    <scope>NUCLEOTIDE SEQUENCE [LARGE SCALE GENOMIC DNA]</scope>
    <source>
        <strain evidence="13 14">USMAA1020</strain>
    </source>
</reference>
<evidence type="ECO:0000313" key="14">
    <source>
        <dbReference type="Proteomes" id="UP000177515"/>
    </source>
</evidence>
<evidence type="ECO:0000256" key="9">
    <source>
        <dbReference type="ARBA" id="ARBA00023136"/>
    </source>
</evidence>
<dbReference type="EMBL" id="CP017755">
    <property type="protein sequence ID" value="AOZ10643.1"/>
    <property type="molecule type" value="Genomic_DNA"/>
</dbReference>
<evidence type="ECO:0000256" key="11">
    <source>
        <dbReference type="SAM" id="SignalP"/>
    </source>
</evidence>
<evidence type="ECO:0000313" key="13">
    <source>
        <dbReference type="EMBL" id="AOZ10643.1"/>
    </source>
</evidence>